<dbReference type="InterPro" id="IPR013083">
    <property type="entry name" value="Znf_RING/FYVE/PHD"/>
</dbReference>
<dbReference type="SUPFAM" id="SSF57903">
    <property type="entry name" value="FYVE/PHD zinc finger"/>
    <property type="match status" value="1"/>
</dbReference>
<keyword evidence="7" id="KW-1185">Reference proteome</keyword>
<dbReference type="InterPro" id="IPR011011">
    <property type="entry name" value="Znf_FYVE_PHD"/>
</dbReference>
<organism evidence="6 7">
    <name type="scientific">Pyrenophora seminiperda CCB06</name>
    <dbReference type="NCBI Taxonomy" id="1302712"/>
    <lineage>
        <taxon>Eukaryota</taxon>
        <taxon>Fungi</taxon>
        <taxon>Dikarya</taxon>
        <taxon>Ascomycota</taxon>
        <taxon>Pezizomycotina</taxon>
        <taxon>Dothideomycetes</taxon>
        <taxon>Pleosporomycetidae</taxon>
        <taxon>Pleosporales</taxon>
        <taxon>Pleosporineae</taxon>
        <taxon>Pleosporaceae</taxon>
        <taxon>Pyrenophora</taxon>
    </lineage>
</organism>
<dbReference type="SUPFAM" id="SSF46785">
    <property type="entry name" value="Winged helix' DNA-binding domain"/>
    <property type="match status" value="1"/>
</dbReference>
<dbReference type="AlphaFoldDB" id="A0A3M7LV17"/>
<evidence type="ECO:0000259" key="5">
    <source>
        <dbReference type="Pfam" id="PF00628"/>
    </source>
</evidence>
<dbReference type="Pfam" id="PF00628">
    <property type="entry name" value="PHD"/>
    <property type="match status" value="1"/>
</dbReference>
<keyword evidence="1" id="KW-0479">Metal-binding</keyword>
<proteinExistence type="predicted"/>
<dbReference type="OrthoDB" id="5431456at2759"/>
<evidence type="ECO:0000256" key="1">
    <source>
        <dbReference type="ARBA" id="ARBA00022723"/>
    </source>
</evidence>
<dbReference type="InterPro" id="IPR036390">
    <property type="entry name" value="WH_DNA-bd_sf"/>
</dbReference>
<dbReference type="GO" id="GO:0008270">
    <property type="term" value="F:zinc ion binding"/>
    <property type="evidence" value="ECO:0007669"/>
    <property type="project" value="UniProtKB-KW"/>
</dbReference>
<feature type="compositionally biased region" description="Polar residues" evidence="4">
    <location>
        <begin position="296"/>
        <end position="313"/>
    </location>
</feature>
<dbReference type="Gene3D" id="3.30.40.10">
    <property type="entry name" value="Zinc/RING finger domain, C3HC4 (zinc finger)"/>
    <property type="match status" value="1"/>
</dbReference>
<reference evidence="6 7" key="1">
    <citation type="journal article" date="2014" name="PLoS ONE">
        <title>De novo Genome Assembly of the Fungal Plant Pathogen Pyrenophora semeniperda.</title>
        <authorList>
            <person name="Soliai M.M."/>
            <person name="Meyer S.E."/>
            <person name="Udall J.A."/>
            <person name="Elzinga D.E."/>
            <person name="Hermansen R.A."/>
            <person name="Bodily P.M."/>
            <person name="Hart A.A."/>
            <person name="Coleman C.E."/>
        </authorList>
    </citation>
    <scope>NUCLEOTIDE SEQUENCE [LARGE SCALE GENOMIC DNA]</scope>
    <source>
        <strain evidence="6 7">CCB06</strain>
        <tissue evidence="6">Mycelium</tissue>
    </source>
</reference>
<feature type="compositionally biased region" description="Basic and acidic residues" evidence="4">
    <location>
        <begin position="1"/>
        <end position="11"/>
    </location>
</feature>
<evidence type="ECO:0000256" key="3">
    <source>
        <dbReference type="ARBA" id="ARBA00022833"/>
    </source>
</evidence>
<dbReference type="EMBL" id="KE747806">
    <property type="protein sequence ID" value="RMZ66065.1"/>
    <property type="molecule type" value="Genomic_DNA"/>
</dbReference>
<feature type="region of interest" description="Disordered" evidence="4">
    <location>
        <begin position="288"/>
        <end position="313"/>
    </location>
</feature>
<keyword evidence="3" id="KW-0862">Zinc</keyword>
<evidence type="ECO:0000313" key="6">
    <source>
        <dbReference type="EMBL" id="RMZ66065.1"/>
    </source>
</evidence>
<sequence>MGVLEQDRQAHDSTTQTNLPHHDEPDDGTVRQSASRGGKSDAISPPPLKRQRVEGHSRGVQPSACKYLERRASTASSVSKHSVDGQTSRLSLSHKPACRICSKTTVTSYNPIIVCAGCSKFYHDSCRKPPLSPDVKSTYKNHNLDAAMAISRHSIVRDIFKPRSGYNLPAAILPISPNRPGKSHETPRQRGPKLIEHVEIPNTLTQPLSVVISLGPSPKKFHDAQTQVEATLDVQFQSQEPNPSRVLCSICRKMHVPTGSAIKSTQCQSCHEKLPIVKVEIPETPAGTAFYDTPPRSRSMSAENSVASTKDVTTIPESENAKHMDTLPDRVSLQLPCVNIQPEEALVTLPDTPNSIRVGARTESLSAKFGFINTNDKHTPTQQSEANNVNKEVEQEGANKLGVEVSHRDTLPPTDTQSCTELDAEKTALVMPKTFPTHPELAIIALVAANGSAMTFVQIIDWLVQHFYYLRKGQGTWEKSLKAVLSNRPEFHSSEDILGHERMKLYSFASPTYKARFEKEYRHYLGSYLPRKLRQAGLQPEARSSVMAIPKGSRRKAIKSAPSRRNFVPPSRMRPPNQDEDNDPSLDPVALQVDMLSKSPEPERETSFYRVQTDCIKQSIERMTLEEKARKIVEIQSRPSRKRIFGPDHRLAHVLREQRQDIHDESGGAWKPNFTSMKEKQTRRGERSLLEAFDLPENAIPMNDGQELAFRDGTLLNGRLQRPRQIYRVGKVFGSELTTRHS</sequence>
<feature type="region of interest" description="Disordered" evidence="4">
    <location>
        <begin position="1"/>
        <end position="65"/>
    </location>
</feature>
<feature type="region of interest" description="Disordered" evidence="4">
    <location>
        <begin position="540"/>
        <end position="587"/>
    </location>
</feature>
<protein>
    <recommendedName>
        <fullName evidence="5">PHD-type domain-containing protein</fullName>
    </recommendedName>
</protein>
<feature type="domain" description="PHD-type" evidence="5">
    <location>
        <begin position="98"/>
        <end position="135"/>
    </location>
</feature>
<dbReference type="InterPro" id="IPR019787">
    <property type="entry name" value="Znf_PHD-finger"/>
</dbReference>
<name>A0A3M7LV17_9PLEO</name>
<evidence type="ECO:0000313" key="7">
    <source>
        <dbReference type="Proteomes" id="UP000265663"/>
    </source>
</evidence>
<evidence type="ECO:0000256" key="2">
    <source>
        <dbReference type="ARBA" id="ARBA00022771"/>
    </source>
</evidence>
<dbReference type="Proteomes" id="UP000265663">
    <property type="component" value="Unassembled WGS sequence"/>
</dbReference>
<evidence type="ECO:0000256" key="4">
    <source>
        <dbReference type="SAM" id="MobiDB-lite"/>
    </source>
</evidence>
<accession>A0A3M7LV17</accession>
<keyword evidence="2" id="KW-0863">Zinc-finger</keyword>
<gene>
    <name evidence="6" type="ORF">GMOD_00005132</name>
</gene>